<protein>
    <recommendedName>
        <fullName evidence="2">small monomeric GTPase</fullName>
        <ecNumber evidence="2">3.6.5.2</ecNumber>
    </recommendedName>
</protein>
<comment type="similarity">
    <text evidence="1">Belongs to the small GTPase superfamily. Ras family.</text>
</comment>
<accession>A0AAE0ZG03</accession>
<sequence length="312" mass="34811">MSSPVTNSSRLLKKINLMTSRPPRAFRVAVLGQNGVGKTAFSVRFITRRYIGEYDPLLERIYTCQRTILDSPVDFEIWDTAGINENSKLKEHIRWADAIILMYDVTDRCSFNECSRLKFLVNAYSRSSRRRKTGSDPNSEPMWGTIPVALVGNKKDRDQDRMVSAKEGAERSTQLSCVSFQEVSVQEDVDEVTDVLEELYHTYRKFRKSRPSLVASTLTASKSSLLFFADPGRLQGGSSSDEDNGNAANNSSSSKNSDRDSTDGGSTKGGNANASRSLGRRVTLSNTSVSAPSEDWIIKARSRRREAFYSIN</sequence>
<keyword evidence="3" id="KW-0378">Hydrolase</keyword>
<name>A0AAE0ZG03_9GAST</name>
<evidence type="ECO:0000313" key="7">
    <source>
        <dbReference type="Proteomes" id="UP001283361"/>
    </source>
</evidence>
<dbReference type="PRINTS" id="PR00449">
    <property type="entry name" value="RASTRNSFRMNG"/>
</dbReference>
<dbReference type="EMBL" id="JAWDGP010004033">
    <property type="protein sequence ID" value="KAK3768650.1"/>
    <property type="molecule type" value="Genomic_DNA"/>
</dbReference>
<evidence type="ECO:0000256" key="1">
    <source>
        <dbReference type="ARBA" id="ARBA00008344"/>
    </source>
</evidence>
<dbReference type="SUPFAM" id="SSF52540">
    <property type="entry name" value="P-loop containing nucleoside triphosphate hydrolases"/>
    <property type="match status" value="1"/>
</dbReference>
<dbReference type="Gene3D" id="3.40.50.300">
    <property type="entry name" value="P-loop containing nucleotide triphosphate hydrolases"/>
    <property type="match status" value="1"/>
</dbReference>
<proteinExistence type="inferred from homology"/>
<dbReference type="InterPro" id="IPR027417">
    <property type="entry name" value="P-loop_NTPase"/>
</dbReference>
<dbReference type="InterPro" id="IPR051065">
    <property type="entry name" value="Ras-related_GTPase"/>
</dbReference>
<dbReference type="GO" id="GO:0003925">
    <property type="term" value="F:G protein activity"/>
    <property type="evidence" value="ECO:0007669"/>
    <property type="project" value="UniProtKB-EC"/>
</dbReference>
<dbReference type="PROSITE" id="PS51421">
    <property type="entry name" value="RAS"/>
    <property type="match status" value="1"/>
</dbReference>
<evidence type="ECO:0000256" key="2">
    <source>
        <dbReference type="ARBA" id="ARBA00011984"/>
    </source>
</evidence>
<dbReference type="PROSITE" id="PS51419">
    <property type="entry name" value="RAB"/>
    <property type="match status" value="1"/>
</dbReference>
<reference evidence="6" key="1">
    <citation type="journal article" date="2023" name="G3 (Bethesda)">
        <title>A reference genome for the long-term kleptoplast-retaining sea slug Elysia crispata morphotype clarki.</title>
        <authorList>
            <person name="Eastman K.E."/>
            <person name="Pendleton A.L."/>
            <person name="Shaikh M.A."/>
            <person name="Suttiyut T."/>
            <person name="Ogas R."/>
            <person name="Tomko P."/>
            <person name="Gavelis G."/>
            <person name="Widhalm J.R."/>
            <person name="Wisecaver J.H."/>
        </authorList>
    </citation>
    <scope>NUCLEOTIDE SEQUENCE</scope>
    <source>
        <strain evidence="6">ECLA1</strain>
    </source>
</reference>
<dbReference type="InterPro" id="IPR001806">
    <property type="entry name" value="Small_GTPase"/>
</dbReference>
<dbReference type="PANTHER" id="PTHR45704">
    <property type="entry name" value="RAS-LIKE FAMILY MEMBER 11"/>
    <property type="match status" value="1"/>
</dbReference>
<keyword evidence="7" id="KW-1185">Reference proteome</keyword>
<feature type="region of interest" description="Disordered" evidence="5">
    <location>
        <begin position="235"/>
        <end position="295"/>
    </location>
</feature>
<evidence type="ECO:0000256" key="5">
    <source>
        <dbReference type="SAM" id="MobiDB-lite"/>
    </source>
</evidence>
<comment type="catalytic activity">
    <reaction evidence="4">
        <text>GTP + H2O = GDP + phosphate + H(+)</text>
        <dbReference type="Rhea" id="RHEA:19669"/>
        <dbReference type="ChEBI" id="CHEBI:15377"/>
        <dbReference type="ChEBI" id="CHEBI:15378"/>
        <dbReference type="ChEBI" id="CHEBI:37565"/>
        <dbReference type="ChEBI" id="CHEBI:43474"/>
        <dbReference type="ChEBI" id="CHEBI:58189"/>
        <dbReference type="EC" id="3.6.5.2"/>
    </reaction>
</comment>
<evidence type="ECO:0000313" key="6">
    <source>
        <dbReference type="EMBL" id="KAK3768650.1"/>
    </source>
</evidence>
<dbReference type="AlphaFoldDB" id="A0AAE0ZG03"/>
<dbReference type="EC" id="3.6.5.2" evidence="2"/>
<feature type="compositionally biased region" description="Low complexity" evidence="5">
    <location>
        <begin position="245"/>
        <end position="255"/>
    </location>
</feature>
<comment type="caution">
    <text evidence="6">The sequence shown here is derived from an EMBL/GenBank/DDBJ whole genome shotgun (WGS) entry which is preliminary data.</text>
</comment>
<dbReference type="SMART" id="SM00175">
    <property type="entry name" value="RAB"/>
    <property type="match status" value="1"/>
</dbReference>
<dbReference type="SMART" id="SM00173">
    <property type="entry name" value="RAS"/>
    <property type="match status" value="1"/>
</dbReference>
<organism evidence="6 7">
    <name type="scientific">Elysia crispata</name>
    <name type="common">lettuce slug</name>
    <dbReference type="NCBI Taxonomy" id="231223"/>
    <lineage>
        <taxon>Eukaryota</taxon>
        <taxon>Metazoa</taxon>
        <taxon>Spiralia</taxon>
        <taxon>Lophotrochozoa</taxon>
        <taxon>Mollusca</taxon>
        <taxon>Gastropoda</taxon>
        <taxon>Heterobranchia</taxon>
        <taxon>Euthyneura</taxon>
        <taxon>Panpulmonata</taxon>
        <taxon>Sacoglossa</taxon>
        <taxon>Placobranchoidea</taxon>
        <taxon>Plakobranchidae</taxon>
        <taxon>Elysia</taxon>
    </lineage>
</organism>
<dbReference type="Pfam" id="PF00071">
    <property type="entry name" value="Ras"/>
    <property type="match status" value="1"/>
</dbReference>
<evidence type="ECO:0000256" key="3">
    <source>
        <dbReference type="ARBA" id="ARBA00022801"/>
    </source>
</evidence>
<gene>
    <name evidence="6" type="ORF">RRG08_065944</name>
</gene>
<evidence type="ECO:0000256" key="4">
    <source>
        <dbReference type="ARBA" id="ARBA00048098"/>
    </source>
</evidence>
<dbReference type="Proteomes" id="UP001283361">
    <property type="component" value="Unassembled WGS sequence"/>
</dbReference>
<dbReference type="GO" id="GO:0005525">
    <property type="term" value="F:GTP binding"/>
    <property type="evidence" value="ECO:0007669"/>
    <property type="project" value="InterPro"/>
</dbReference>